<dbReference type="EMBL" id="JWZT01003673">
    <property type="protein sequence ID" value="KII65892.1"/>
    <property type="molecule type" value="Genomic_DNA"/>
</dbReference>
<dbReference type="InterPro" id="IPR014729">
    <property type="entry name" value="Rossmann-like_a/b/a_fold"/>
</dbReference>
<dbReference type="AlphaFoldDB" id="A0A0C2MW94"/>
<evidence type="ECO:0000313" key="1">
    <source>
        <dbReference type="EMBL" id="KII65892.1"/>
    </source>
</evidence>
<evidence type="ECO:0008006" key="3">
    <source>
        <dbReference type="Google" id="ProtNLM"/>
    </source>
</evidence>
<gene>
    <name evidence="1" type="ORF">RF11_03286</name>
</gene>
<name>A0A0C2MW94_THEKT</name>
<proteinExistence type="predicted"/>
<comment type="caution">
    <text evidence="1">The sequence shown here is derived from an EMBL/GenBank/DDBJ whole genome shotgun (WGS) entry which is preliminary data.</text>
</comment>
<dbReference type="Gene3D" id="3.40.50.620">
    <property type="entry name" value="HUPs"/>
    <property type="match status" value="1"/>
</dbReference>
<keyword evidence="2" id="KW-1185">Reference proteome</keyword>
<protein>
    <recommendedName>
        <fullName evidence="3">UspA domain-containing protein</fullName>
    </recommendedName>
</protein>
<evidence type="ECO:0000313" key="2">
    <source>
        <dbReference type="Proteomes" id="UP000031668"/>
    </source>
</evidence>
<dbReference type="SUPFAM" id="SSF52402">
    <property type="entry name" value="Adenine nucleotide alpha hydrolases-like"/>
    <property type="match status" value="1"/>
</dbReference>
<reference evidence="1 2" key="1">
    <citation type="journal article" date="2014" name="Genome Biol. Evol.">
        <title>The genome of the myxosporean Thelohanellus kitauei shows adaptations to nutrient acquisition within its fish host.</title>
        <authorList>
            <person name="Yang Y."/>
            <person name="Xiong J."/>
            <person name="Zhou Z."/>
            <person name="Huo F."/>
            <person name="Miao W."/>
            <person name="Ran C."/>
            <person name="Liu Y."/>
            <person name="Zhang J."/>
            <person name="Feng J."/>
            <person name="Wang M."/>
            <person name="Wang M."/>
            <person name="Wang L."/>
            <person name="Yao B."/>
        </authorList>
    </citation>
    <scope>NUCLEOTIDE SEQUENCE [LARGE SCALE GENOMIC DNA]</scope>
    <source>
        <strain evidence="1">Wuqing</strain>
    </source>
</reference>
<sequence length="150" mass="17305">MKPVIVVGLDTSDYAEQVIEYVVKYIYRPGHHIIALAHFLGTKHIGSHYIWNHVEIDCRTFCPKGKKKLEDSLAKLENIEKMLNENKVRYIRYFESGSKKKEDYLWDIAREIGAQCIVVGISHLSMLKDLRSHRGYDLSAKSGIPVFIVK</sequence>
<organism evidence="1 2">
    <name type="scientific">Thelohanellus kitauei</name>
    <name type="common">Myxosporean</name>
    <dbReference type="NCBI Taxonomy" id="669202"/>
    <lineage>
        <taxon>Eukaryota</taxon>
        <taxon>Metazoa</taxon>
        <taxon>Cnidaria</taxon>
        <taxon>Myxozoa</taxon>
        <taxon>Myxosporea</taxon>
        <taxon>Bivalvulida</taxon>
        <taxon>Platysporina</taxon>
        <taxon>Myxobolidae</taxon>
        <taxon>Thelohanellus</taxon>
    </lineage>
</organism>
<dbReference type="Proteomes" id="UP000031668">
    <property type="component" value="Unassembled WGS sequence"/>
</dbReference>
<accession>A0A0C2MW94</accession>